<evidence type="ECO:0000313" key="3">
    <source>
        <dbReference type="Proteomes" id="UP000238413"/>
    </source>
</evidence>
<reference evidence="2 3" key="1">
    <citation type="submission" date="2018-02" db="EMBL/GenBank/DDBJ databases">
        <title>Complete genome sequence of Streptomyces dengpaensis, the producer of angucyclines.</title>
        <authorList>
            <person name="Yumei L."/>
        </authorList>
    </citation>
    <scope>NUCLEOTIDE SEQUENCE [LARGE SCALE GENOMIC DNA]</scope>
    <source>
        <strain evidence="2 3">XZHG99</strain>
    </source>
</reference>
<evidence type="ECO:0000313" key="2">
    <source>
        <dbReference type="EMBL" id="AVH60831.1"/>
    </source>
</evidence>
<sequence length="145" mass="16073">MIPGGPVSPALRTQGGAKLTDRNDGKSTSSPGYYGDLAVLSDDFFTAPEQDVPHIESLPNPRRRPHRPRRRRIWDAEPPAISPQWSPVLHFGGYQVTVKPSNSGDGLAELLGQAVAESEQHRQWRAQRGFTPEEPTEIFDTCFVL</sequence>
<evidence type="ECO:0000256" key="1">
    <source>
        <dbReference type="SAM" id="MobiDB-lite"/>
    </source>
</evidence>
<organism evidence="2 3">
    <name type="scientific">Streptomyces dengpaensis</name>
    <dbReference type="NCBI Taxonomy" id="2049881"/>
    <lineage>
        <taxon>Bacteria</taxon>
        <taxon>Bacillati</taxon>
        <taxon>Actinomycetota</taxon>
        <taxon>Actinomycetes</taxon>
        <taxon>Kitasatosporales</taxon>
        <taxon>Streptomycetaceae</taxon>
        <taxon>Streptomyces</taxon>
    </lineage>
</organism>
<name>A0ABM6T0Z7_9ACTN</name>
<dbReference type="Proteomes" id="UP000238413">
    <property type="component" value="Chromosome"/>
</dbReference>
<keyword evidence="3" id="KW-1185">Reference proteome</keyword>
<feature type="compositionally biased region" description="Basic residues" evidence="1">
    <location>
        <begin position="61"/>
        <end position="72"/>
    </location>
</feature>
<gene>
    <name evidence="2" type="ORF">C4B68_39525</name>
</gene>
<accession>A0ABM6T0Z7</accession>
<protein>
    <submittedName>
        <fullName evidence="2">Uncharacterized protein</fullName>
    </submittedName>
</protein>
<dbReference type="EMBL" id="CP026652">
    <property type="protein sequence ID" value="AVH60831.1"/>
    <property type="molecule type" value="Genomic_DNA"/>
</dbReference>
<feature type="region of interest" description="Disordered" evidence="1">
    <location>
        <begin position="50"/>
        <end position="75"/>
    </location>
</feature>
<dbReference type="RefSeq" id="WP_099506475.1">
    <property type="nucleotide sequence ID" value="NZ_CP026652.1"/>
</dbReference>
<feature type="region of interest" description="Disordered" evidence="1">
    <location>
        <begin position="1"/>
        <end position="34"/>
    </location>
</feature>
<proteinExistence type="predicted"/>